<dbReference type="InterPro" id="IPR036291">
    <property type="entry name" value="NAD(P)-bd_dom_sf"/>
</dbReference>
<feature type="domain" description="Gfo/Idh/MocA-like oxidoreductase N-terminal" evidence="1">
    <location>
        <begin position="2"/>
        <end position="118"/>
    </location>
</feature>
<dbReference type="Pfam" id="PF01408">
    <property type="entry name" value="GFO_IDH_MocA"/>
    <property type="match status" value="1"/>
</dbReference>
<gene>
    <name evidence="3" type="ORF">ACFFHM_07650</name>
</gene>
<proteinExistence type="predicted"/>
<dbReference type="SUPFAM" id="SSF51735">
    <property type="entry name" value="NAD(P)-binding Rossmann-fold domains"/>
    <property type="match status" value="1"/>
</dbReference>
<name>A0ABV6KEC5_9BACI</name>
<evidence type="ECO:0000259" key="2">
    <source>
        <dbReference type="Pfam" id="PF22725"/>
    </source>
</evidence>
<feature type="domain" description="GFO/IDH/MocA-like oxidoreductase" evidence="2">
    <location>
        <begin position="130"/>
        <end position="245"/>
    </location>
</feature>
<organism evidence="3 4">
    <name type="scientific">Halalkalibacter kiskunsagensis</name>
    <dbReference type="NCBI Taxonomy" id="1548599"/>
    <lineage>
        <taxon>Bacteria</taxon>
        <taxon>Bacillati</taxon>
        <taxon>Bacillota</taxon>
        <taxon>Bacilli</taxon>
        <taxon>Bacillales</taxon>
        <taxon>Bacillaceae</taxon>
        <taxon>Halalkalibacter</taxon>
    </lineage>
</organism>
<keyword evidence="4" id="KW-1185">Reference proteome</keyword>
<dbReference type="Pfam" id="PF22725">
    <property type="entry name" value="GFO_IDH_MocA_C3"/>
    <property type="match status" value="1"/>
</dbReference>
<protein>
    <submittedName>
        <fullName evidence="3">Gfo/Idh/MocA family protein</fullName>
    </submittedName>
</protein>
<comment type="caution">
    <text evidence="3">The sequence shown here is derived from an EMBL/GenBank/DDBJ whole genome shotgun (WGS) entry which is preliminary data.</text>
</comment>
<dbReference type="InterPro" id="IPR055170">
    <property type="entry name" value="GFO_IDH_MocA-like_dom"/>
</dbReference>
<evidence type="ECO:0000259" key="1">
    <source>
        <dbReference type="Pfam" id="PF01408"/>
    </source>
</evidence>
<accession>A0ABV6KEC5</accession>
<sequence>MLKVVVVGTGVMGCLHLNTWSHQSGVKIVGIIGRNNEKRDELAETYACGSLETLQELLNVDVDVIDICLPTYLHEESIKEASKYCKHIICEKPLALNVDSCRSIIDVCKEQKIQLFVGQVLRFFPEYVDAWRKVKEGAIGEPGVVRLSRGAPFPRGKDAWYGDQSKSGGVILDLGIHDFDWLRWTFGEVERVMARKKVIIRENHPIEYALVMLRMTNGTIAHVELSWSKLEFEASFELAGKKGMISYNSNESKPIQMQLLEEEKELLPLIVPTSILERSPLDRQLAHFKECIEKGEEPIVSYNDALKSVEIAEAAITSVRLGKPVFLKQSEVLK</sequence>
<dbReference type="InterPro" id="IPR000683">
    <property type="entry name" value="Gfo/Idh/MocA-like_OxRdtase_N"/>
</dbReference>
<dbReference type="PANTHER" id="PTHR43377:SF1">
    <property type="entry name" value="BILIVERDIN REDUCTASE A"/>
    <property type="match status" value="1"/>
</dbReference>
<dbReference type="Gene3D" id="3.30.360.10">
    <property type="entry name" value="Dihydrodipicolinate Reductase, domain 2"/>
    <property type="match status" value="1"/>
</dbReference>
<dbReference type="EMBL" id="JBHLUX010000020">
    <property type="protein sequence ID" value="MFC0470398.1"/>
    <property type="molecule type" value="Genomic_DNA"/>
</dbReference>
<dbReference type="RefSeq" id="WP_335960250.1">
    <property type="nucleotide sequence ID" value="NZ_JAXBLX010000009.1"/>
</dbReference>
<dbReference type="Proteomes" id="UP001589838">
    <property type="component" value="Unassembled WGS sequence"/>
</dbReference>
<evidence type="ECO:0000313" key="3">
    <source>
        <dbReference type="EMBL" id="MFC0470398.1"/>
    </source>
</evidence>
<evidence type="ECO:0000313" key="4">
    <source>
        <dbReference type="Proteomes" id="UP001589838"/>
    </source>
</evidence>
<dbReference type="PANTHER" id="PTHR43377">
    <property type="entry name" value="BILIVERDIN REDUCTASE A"/>
    <property type="match status" value="1"/>
</dbReference>
<dbReference type="SUPFAM" id="SSF55347">
    <property type="entry name" value="Glyceraldehyde-3-phosphate dehydrogenase-like, C-terminal domain"/>
    <property type="match status" value="1"/>
</dbReference>
<dbReference type="InterPro" id="IPR051450">
    <property type="entry name" value="Gfo/Idh/MocA_Oxidoreductases"/>
</dbReference>
<reference evidence="3 4" key="1">
    <citation type="submission" date="2024-09" db="EMBL/GenBank/DDBJ databases">
        <authorList>
            <person name="Sun Q."/>
            <person name="Mori K."/>
        </authorList>
    </citation>
    <scope>NUCLEOTIDE SEQUENCE [LARGE SCALE GENOMIC DNA]</scope>
    <source>
        <strain evidence="3 4">NCAIM B.02610</strain>
    </source>
</reference>
<dbReference type="Gene3D" id="3.40.50.720">
    <property type="entry name" value="NAD(P)-binding Rossmann-like Domain"/>
    <property type="match status" value="1"/>
</dbReference>